<keyword evidence="1" id="KW-0472">Membrane</keyword>
<dbReference type="AlphaFoldDB" id="A0A6G8F1X3"/>
<protein>
    <submittedName>
        <fullName evidence="2">Uncharacterized protein</fullName>
    </submittedName>
</protein>
<sequence length="61" mass="7245">MQNYIISSYFADVFLIYVFYTVRIIMRKTGVQTVSAVIIQKPYNKQSQNDYYEKNSVFNTC</sequence>
<evidence type="ECO:0000313" key="2">
    <source>
        <dbReference type="EMBL" id="QIM10325.1"/>
    </source>
</evidence>
<feature type="transmembrane region" description="Helical" evidence="1">
    <location>
        <begin position="6"/>
        <end position="26"/>
    </location>
</feature>
<proteinExistence type="predicted"/>
<evidence type="ECO:0000256" key="1">
    <source>
        <dbReference type="SAM" id="Phobius"/>
    </source>
</evidence>
<reference evidence="2" key="1">
    <citation type="journal article" date="2020" name="J. ISSAAS">
        <title>Lactobacilli and other gastrointestinal microbiota of Peromyscus leucopus, reservoir host for agents of Lyme disease and other zoonoses in North America.</title>
        <authorList>
            <person name="Milovic A."/>
            <person name="Bassam K."/>
            <person name="Shao H."/>
            <person name="Chatzistamou I."/>
            <person name="Tufts D.M."/>
            <person name="Diuk-Wasser M."/>
            <person name="Barbour A.G."/>
        </authorList>
    </citation>
    <scope>NUCLEOTIDE SEQUENCE</scope>
    <source>
        <strain evidence="2">LL90</strain>
    </source>
</reference>
<gene>
    <name evidence="2" type="ORF">PlAlph_0790</name>
</gene>
<organism evidence="2">
    <name type="scientific">uncultured Alphaproteobacteria bacterium</name>
    <dbReference type="NCBI Taxonomy" id="91750"/>
    <lineage>
        <taxon>Bacteria</taxon>
        <taxon>Pseudomonadati</taxon>
        <taxon>Pseudomonadota</taxon>
        <taxon>Alphaproteobacteria</taxon>
        <taxon>environmental samples</taxon>
    </lineage>
</organism>
<dbReference type="EMBL" id="MN990728">
    <property type="protein sequence ID" value="QIM10325.1"/>
    <property type="molecule type" value="Genomic_DNA"/>
</dbReference>
<keyword evidence="1" id="KW-0812">Transmembrane</keyword>
<keyword evidence="1" id="KW-1133">Transmembrane helix</keyword>
<accession>A0A6G8F1X3</accession>
<name>A0A6G8F1X3_9PROT</name>